<keyword evidence="3" id="KW-1185">Reference proteome</keyword>
<evidence type="ECO:0000313" key="2">
    <source>
        <dbReference type="EMBL" id="KAJ8979668.1"/>
    </source>
</evidence>
<comment type="caution">
    <text evidence="2">The sequence shown here is derived from an EMBL/GenBank/DDBJ whole genome shotgun (WGS) entry which is preliminary data.</text>
</comment>
<evidence type="ECO:0000313" key="3">
    <source>
        <dbReference type="Proteomes" id="UP001162164"/>
    </source>
</evidence>
<organism evidence="2 3">
    <name type="scientific">Molorchus minor</name>
    <dbReference type="NCBI Taxonomy" id="1323400"/>
    <lineage>
        <taxon>Eukaryota</taxon>
        <taxon>Metazoa</taxon>
        <taxon>Ecdysozoa</taxon>
        <taxon>Arthropoda</taxon>
        <taxon>Hexapoda</taxon>
        <taxon>Insecta</taxon>
        <taxon>Pterygota</taxon>
        <taxon>Neoptera</taxon>
        <taxon>Endopterygota</taxon>
        <taxon>Coleoptera</taxon>
        <taxon>Polyphaga</taxon>
        <taxon>Cucujiformia</taxon>
        <taxon>Chrysomeloidea</taxon>
        <taxon>Cerambycidae</taxon>
        <taxon>Lamiinae</taxon>
        <taxon>Monochamini</taxon>
        <taxon>Molorchus</taxon>
    </lineage>
</organism>
<feature type="coiled-coil region" evidence="1">
    <location>
        <begin position="142"/>
        <end position="183"/>
    </location>
</feature>
<name>A0ABQ9JN51_9CUCU</name>
<dbReference type="Proteomes" id="UP001162164">
    <property type="component" value="Unassembled WGS sequence"/>
</dbReference>
<reference evidence="2" key="1">
    <citation type="journal article" date="2023" name="Insect Mol. Biol.">
        <title>Genome sequencing provides insights into the evolution of gene families encoding plant cell wall-degrading enzymes in longhorned beetles.</title>
        <authorList>
            <person name="Shin N.R."/>
            <person name="Okamura Y."/>
            <person name="Kirsch R."/>
            <person name="Pauchet Y."/>
        </authorList>
    </citation>
    <scope>NUCLEOTIDE SEQUENCE</scope>
    <source>
        <strain evidence="2">MMC_N1</strain>
    </source>
</reference>
<dbReference type="EMBL" id="JAPWTJ010000323">
    <property type="protein sequence ID" value="KAJ8979668.1"/>
    <property type="molecule type" value="Genomic_DNA"/>
</dbReference>
<gene>
    <name evidence="2" type="ORF">NQ317_006380</name>
</gene>
<accession>A0ABQ9JN51</accession>
<evidence type="ECO:0000256" key="1">
    <source>
        <dbReference type="SAM" id="Coils"/>
    </source>
</evidence>
<protein>
    <submittedName>
        <fullName evidence="2">Uncharacterized protein</fullName>
    </submittedName>
</protein>
<keyword evidence="1" id="KW-0175">Coiled coil</keyword>
<proteinExistence type="predicted"/>
<sequence>MTKRVRQKGRSTVTEREPWGQLLKQHKSSEKVSVFSTFDPLRTLHFLAKELQHQIQAVLPDDNSVNQMVTDMQYALKRVPPEVASMIHLQQAIDMLPKKSKDLEDDTSDRVRRITSEKSIQTDPLRETEEARKLQMVMEDSTMKLEISCRQMEALCEQLKNEKMSLQTQLEVERDSAEFLKKEN</sequence>